<feature type="region of interest" description="Disordered" evidence="2">
    <location>
        <begin position="92"/>
        <end position="122"/>
    </location>
</feature>
<feature type="compositionally biased region" description="Low complexity" evidence="2">
    <location>
        <begin position="501"/>
        <end position="515"/>
    </location>
</feature>
<protein>
    <recommendedName>
        <fullName evidence="3">DUF3719 domain-containing protein</fullName>
    </recommendedName>
</protein>
<evidence type="ECO:0000313" key="5">
    <source>
        <dbReference type="Proteomes" id="UP001591681"/>
    </source>
</evidence>
<feature type="compositionally biased region" description="Low complexity" evidence="2">
    <location>
        <begin position="97"/>
        <end position="119"/>
    </location>
</feature>
<feature type="region of interest" description="Disordered" evidence="2">
    <location>
        <begin position="313"/>
        <end position="335"/>
    </location>
</feature>
<dbReference type="EMBL" id="JBHFQA010000024">
    <property type="protein sequence ID" value="KAL2077678.1"/>
    <property type="molecule type" value="Genomic_DNA"/>
</dbReference>
<reference evidence="4 5" key="1">
    <citation type="submission" date="2024-09" db="EMBL/GenBank/DDBJ databases">
        <title>A chromosome-level genome assembly of Gray's grenadier anchovy, Coilia grayii.</title>
        <authorList>
            <person name="Fu Z."/>
        </authorList>
    </citation>
    <scope>NUCLEOTIDE SEQUENCE [LARGE SCALE GENOMIC DNA]</scope>
    <source>
        <strain evidence="4">G4</strain>
        <tissue evidence="4">Muscle</tissue>
    </source>
</reference>
<dbReference type="Proteomes" id="UP001591681">
    <property type="component" value="Unassembled WGS sequence"/>
</dbReference>
<dbReference type="Pfam" id="PF12516">
    <property type="entry name" value="DUF3719"/>
    <property type="match status" value="1"/>
</dbReference>
<dbReference type="AlphaFoldDB" id="A0ABD1IRQ0"/>
<feature type="compositionally biased region" description="Low complexity" evidence="2">
    <location>
        <begin position="588"/>
        <end position="600"/>
    </location>
</feature>
<evidence type="ECO:0000313" key="4">
    <source>
        <dbReference type="EMBL" id="KAL2077678.1"/>
    </source>
</evidence>
<dbReference type="InterPro" id="IPR022194">
    <property type="entry name" value="DUF3719"/>
</dbReference>
<evidence type="ECO:0000256" key="2">
    <source>
        <dbReference type="SAM" id="MobiDB-lite"/>
    </source>
</evidence>
<dbReference type="PANTHER" id="PTHR31997">
    <property type="entry name" value="AGAP003710-PA"/>
    <property type="match status" value="1"/>
</dbReference>
<feature type="region of interest" description="Disordered" evidence="2">
    <location>
        <begin position="1"/>
        <end position="42"/>
    </location>
</feature>
<comment type="caution">
    <text evidence="4">The sequence shown here is derived from an EMBL/GenBank/DDBJ whole genome shotgun (WGS) entry which is preliminary data.</text>
</comment>
<gene>
    <name evidence="4" type="ORF">ACEWY4_027182</name>
</gene>
<keyword evidence="5" id="KW-1185">Reference proteome</keyword>
<evidence type="ECO:0000259" key="3">
    <source>
        <dbReference type="Pfam" id="PF12516"/>
    </source>
</evidence>
<feature type="compositionally biased region" description="Polar residues" evidence="2">
    <location>
        <begin position="474"/>
        <end position="494"/>
    </location>
</feature>
<proteinExistence type="inferred from homology"/>
<comment type="similarity">
    <text evidence="1">Belongs to the FAM149 family.</text>
</comment>
<dbReference type="InterPro" id="IPR039630">
    <property type="entry name" value="FAM149"/>
</dbReference>
<accession>A0ABD1IRQ0</accession>
<feature type="region of interest" description="Disordered" evidence="2">
    <location>
        <begin position="452"/>
        <end position="516"/>
    </location>
</feature>
<dbReference type="PANTHER" id="PTHR31997:SF2">
    <property type="entry name" value="PROTEIN FAM149A"/>
    <property type="match status" value="1"/>
</dbReference>
<evidence type="ECO:0000256" key="1">
    <source>
        <dbReference type="ARBA" id="ARBA00008309"/>
    </source>
</evidence>
<feature type="region of interest" description="Disordered" evidence="2">
    <location>
        <begin position="580"/>
        <end position="613"/>
    </location>
</feature>
<feature type="compositionally biased region" description="Basic and acidic residues" evidence="2">
    <location>
        <begin position="1"/>
        <end position="11"/>
    </location>
</feature>
<feature type="domain" description="DUF3719" evidence="3">
    <location>
        <begin position="157"/>
        <end position="214"/>
    </location>
</feature>
<organism evidence="4 5">
    <name type="scientific">Coilia grayii</name>
    <name type="common">Gray's grenadier anchovy</name>
    <dbReference type="NCBI Taxonomy" id="363190"/>
    <lineage>
        <taxon>Eukaryota</taxon>
        <taxon>Metazoa</taxon>
        <taxon>Chordata</taxon>
        <taxon>Craniata</taxon>
        <taxon>Vertebrata</taxon>
        <taxon>Euteleostomi</taxon>
        <taxon>Actinopterygii</taxon>
        <taxon>Neopterygii</taxon>
        <taxon>Teleostei</taxon>
        <taxon>Clupei</taxon>
        <taxon>Clupeiformes</taxon>
        <taxon>Clupeoidei</taxon>
        <taxon>Engraulidae</taxon>
        <taxon>Coilinae</taxon>
        <taxon>Coilia</taxon>
    </lineage>
</organism>
<name>A0ABD1IRQ0_9TELE</name>
<sequence length="719" mass="76673">MPRAHQTEARGHPRHAPPDLTLPSLHVSRPSRHHRPPGTTEAIPLIVIGRKLLQNYEDSVGVGASTTHLIKSSSRTVASRFSVSVGSPATVEADLASRPTSSSTTSSSSSSSSSSDSPSCATGLSTEHSSIYSWRYDEFDRVNTQRVRQLFCAVDELLYEGKLSSRSEGLQEECRAWNGHSPHLRILGNQLEPPKQEGFQYIHRQASSATRSAVIHTSCLDRREDPSQLCVEGHGLSPGPPAAAHVAPGSRLELSDHSLGLALEEEGAEEEEEEVVYEAEGRLEEFLAYDVKEMEDEGVDQRKACYHAAVLEPSTGRSGGGGAGTGAAGGGGGGGGVPPISPHACIKDAVAGEVFDDAWRLTMRALQGLLQKHWERDPIGGGGLRLPGVSESGGQGLSEPPLQVNTTCRRQAFSRGSNAKMFLGSSFTNNSQGSSAFRVNLNGVMTIQAKPLQQRAQGSADKPLCDSDDRGSVLTGSRTQQAQKSQGGPSQRAQGQRRLPRLSTRTRLLTSSNPLYSNQVLHGTKLGTVSEGLPSPPISAARSHRLPHLTSDGPELDGSLTHPPRHAQPRWRILRGGMSSAVHPRSGLPPLREPTLTLEPLPRPNTTHTVWSDTPMKSSFSTVDFAGSIKPSGHVALPGCAGDLTRMGVTGFSLGITSSSMTSGFSECATPPRRRRTYASSAVEREGPNGAFIIGAQCQRKALGRPPGAARRKFQVVMP</sequence>
<feature type="compositionally biased region" description="Gly residues" evidence="2">
    <location>
        <begin position="317"/>
        <end position="335"/>
    </location>
</feature>